<dbReference type="EMBL" id="WTVR01000082">
    <property type="protein sequence ID" value="NMF91404.1"/>
    <property type="molecule type" value="Genomic_DNA"/>
</dbReference>
<proteinExistence type="predicted"/>
<dbReference type="Proteomes" id="UP000652074">
    <property type="component" value="Unassembled WGS sequence"/>
</dbReference>
<evidence type="ECO:0000313" key="1">
    <source>
        <dbReference type="EMBL" id="NMF91404.1"/>
    </source>
</evidence>
<protein>
    <submittedName>
        <fullName evidence="1">Uncharacterized protein</fullName>
    </submittedName>
</protein>
<dbReference type="RefSeq" id="WP_169208718.1">
    <property type="nucleotide sequence ID" value="NZ_CP059560.1"/>
</dbReference>
<accession>A0ABX1MZP6</accession>
<reference evidence="1 2" key="1">
    <citation type="submission" date="2019-12" db="EMBL/GenBank/DDBJ databases">
        <title>Comparative genomics gives insights into the taxonomy of the Azoarcus-Aromatoleum group and reveals separate origins of nif in the plant-associated Azoarcus and non-plant-associated Aromatoleum sub-groups.</title>
        <authorList>
            <person name="Lafos M."/>
            <person name="Maluk M."/>
            <person name="Batista M."/>
            <person name="Junghare M."/>
            <person name="Carmona M."/>
            <person name="Faoro H."/>
            <person name="Cruz L.M."/>
            <person name="Battistoni F."/>
            <person name="De Souza E."/>
            <person name="Pedrosa F."/>
            <person name="Chen W.-M."/>
            <person name="Poole P.S."/>
            <person name="Dixon R.A."/>
            <person name="James E.K."/>
        </authorList>
    </citation>
    <scope>NUCLEOTIDE SEQUENCE [LARGE SCALE GENOMIC DNA]</scope>
    <source>
        <strain evidence="1 2">ToN1</strain>
    </source>
</reference>
<comment type="caution">
    <text evidence="1">The sequence shown here is derived from an EMBL/GenBank/DDBJ whole genome shotgun (WGS) entry which is preliminary data.</text>
</comment>
<keyword evidence="2" id="KW-1185">Reference proteome</keyword>
<sequence length="54" mass="5924">MTSKCQRENDYSTRPATTVSWCLPHAVLSFDLIRRIAPAAAIIDAGYSQLTVLA</sequence>
<organism evidence="1 2">
    <name type="scientific">Aromatoleum petrolei</name>
    <dbReference type="NCBI Taxonomy" id="76116"/>
    <lineage>
        <taxon>Bacteria</taxon>
        <taxon>Pseudomonadati</taxon>
        <taxon>Pseudomonadota</taxon>
        <taxon>Betaproteobacteria</taxon>
        <taxon>Rhodocyclales</taxon>
        <taxon>Rhodocyclaceae</taxon>
        <taxon>Aromatoleum</taxon>
    </lineage>
</organism>
<evidence type="ECO:0000313" key="2">
    <source>
        <dbReference type="Proteomes" id="UP000652074"/>
    </source>
</evidence>
<gene>
    <name evidence="1" type="ORF">GPA26_23340</name>
</gene>
<name>A0ABX1MZP6_9RHOO</name>